<evidence type="ECO:0000313" key="1">
    <source>
        <dbReference type="EMBL" id="XDJ15170.1"/>
    </source>
</evidence>
<dbReference type="EMBL" id="PQ015379">
    <property type="protein sequence ID" value="XDJ15170.1"/>
    <property type="molecule type" value="Genomic_DNA"/>
</dbReference>
<accession>A0AB39CE95</accession>
<sequence length="84" mass="9495">MGEDDLKYEEALLLGGPHNGQFLDVIVGAEQVLVRGDQSVAAHEQNAWVYKRHELRSNTGRSYAIYTYGKIDILKTLLEGYKKL</sequence>
<name>A0AB39CE95_9VIRU</name>
<protein>
    <submittedName>
        <fullName evidence="1">Uncharacterized protein</fullName>
    </submittedName>
</protein>
<reference evidence="1" key="1">
    <citation type="submission" date="2024-07" db="EMBL/GenBank/DDBJ databases">
        <authorList>
            <person name="Bringhurst R.M."/>
            <person name="Homer T.E."/>
        </authorList>
    </citation>
    <scope>NUCLEOTIDE SEQUENCE</scope>
</reference>
<organism evidence="1">
    <name type="scientific">Pseudomonas phage HRDY3</name>
    <dbReference type="NCBI Taxonomy" id="3236930"/>
    <lineage>
        <taxon>Viruses</taxon>
    </lineage>
</organism>
<proteinExistence type="predicted"/>